<evidence type="ECO:0000256" key="1">
    <source>
        <dbReference type="ARBA" id="ARBA00004370"/>
    </source>
</evidence>
<dbReference type="EMBL" id="AP025591">
    <property type="protein sequence ID" value="BDG04403.1"/>
    <property type="molecule type" value="Genomic_DNA"/>
</dbReference>
<feature type="region of interest" description="Disordered" evidence="3">
    <location>
        <begin position="18"/>
        <end position="74"/>
    </location>
</feature>
<name>A0ABM7WY54_9BACT</name>
<feature type="compositionally biased region" description="Pro residues" evidence="3">
    <location>
        <begin position="56"/>
        <end position="66"/>
    </location>
</feature>
<dbReference type="InterPro" id="IPR000184">
    <property type="entry name" value="Bac_surfAg_D15"/>
</dbReference>
<keyword evidence="2" id="KW-0472">Membrane</keyword>
<evidence type="ECO:0000256" key="4">
    <source>
        <dbReference type="SAM" id="SignalP"/>
    </source>
</evidence>
<organism evidence="6 7">
    <name type="scientific">Anaeromyxobacter oryzae</name>
    <dbReference type="NCBI Taxonomy" id="2918170"/>
    <lineage>
        <taxon>Bacteria</taxon>
        <taxon>Pseudomonadati</taxon>
        <taxon>Myxococcota</taxon>
        <taxon>Myxococcia</taxon>
        <taxon>Myxococcales</taxon>
        <taxon>Cystobacterineae</taxon>
        <taxon>Anaeromyxobacteraceae</taxon>
        <taxon>Anaeromyxobacter</taxon>
    </lineage>
</organism>
<evidence type="ECO:0000256" key="2">
    <source>
        <dbReference type="ARBA" id="ARBA00023136"/>
    </source>
</evidence>
<gene>
    <name evidence="6" type="ORF">AMOR_33990</name>
</gene>
<keyword evidence="4" id="KW-0732">Signal</keyword>
<evidence type="ECO:0000313" key="6">
    <source>
        <dbReference type="EMBL" id="BDG04403.1"/>
    </source>
</evidence>
<dbReference type="Proteomes" id="UP001162891">
    <property type="component" value="Chromosome"/>
</dbReference>
<protein>
    <submittedName>
        <fullName evidence="6">Membrane protein</fullName>
    </submittedName>
</protein>
<keyword evidence="7" id="KW-1185">Reference proteome</keyword>
<feature type="chain" id="PRO_5045353756" evidence="4">
    <location>
        <begin position="22"/>
        <end position="410"/>
    </location>
</feature>
<evidence type="ECO:0000259" key="5">
    <source>
        <dbReference type="Pfam" id="PF01103"/>
    </source>
</evidence>
<feature type="signal peptide" evidence="4">
    <location>
        <begin position="1"/>
        <end position="21"/>
    </location>
</feature>
<accession>A0ABM7WY54</accession>
<dbReference type="Gene3D" id="2.40.160.50">
    <property type="entry name" value="membrane protein fhac: a member of the omp85/tpsb transporter family"/>
    <property type="match status" value="1"/>
</dbReference>
<dbReference type="RefSeq" id="WP_248352765.1">
    <property type="nucleotide sequence ID" value="NZ_AP025591.1"/>
</dbReference>
<reference evidence="7" key="1">
    <citation type="journal article" date="2022" name="Int. J. Syst. Evol. Microbiol.">
        <title>Anaeromyxobacter oryzae sp. nov., Anaeromyxobacter diazotrophicus sp. nov. and Anaeromyxobacter paludicola sp. nov., isolated from paddy soils.</title>
        <authorList>
            <person name="Itoh H."/>
            <person name="Xu Z."/>
            <person name="Mise K."/>
            <person name="Masuda Y."/>
            <person name="Ushijima N."/>
            <person name="Hayakawa C."/>
            <person name="Shiratori Y."/>
            <person name="Senoo K."/>
        </authorList>
    </citation>
    <scope>NUCLEOTIDE SEQUENCE [LARGE SCALE GENOMIC DNA]</scope>
    <source>
        <strain evidence="7">Red232</strain>
    </source>
</reference>
<proteinExistence type="predicted"/>
<evidence type="ECO:0000313" key="7">
    <source>
        <dbReference type="Proteomes" id="UP001162891"/>
    </source>
</evidence>
<feature type="domain" description="Bacterial surface antigen (D15)" evidence="5">
    <location>
        <begin position="230"/>
        <end position="395"/>
    </location>
</feature>
<feature type="compositionally biased region" description="Low complexity" evidence="3">
    <location>
        <begin position="18"/>
        <end position="40"/>
    </location>
</feature>
<evidence type="ECO:0000256" key="3">
    <source>
        <dbReference type="SAM" id="MobiDB-lite"/>
    </source>
</evidence>
<comment type="subcellular location">
    <subcellularLocation>
        <location evidence="1">Membrane</location>
    </subcellularLocation>
</comment>
<sequence length="410" mass="42683">MTALAVLLAALLAADSPGGAAAPSTAAPPAAPATSADAPAHGGAQTPASGDEPAAPAGPAPTPETPAHPAAAAAVEATMHQRTSWFALPVLFWLPETRLGFGATGGLHFHLRDTTRPSSVFAAAVYTLEKQGSIDVAADVYTPGGALVSGRARAVHFPDIFYGIGPNTQTSQRETFTRRYVEAVATVELPIPRVPGLRAGPRLDLRAEEVTDAQPGGVIASGTLPGSNGYSAAGVGGSVTWDTRDNAFWSTRGTFAEAWYVYSPQAFGKHEPFGRGVLEWRRFFPLGGGRVLGLQAYGEGAHGTPPFTLLPKIGSTRFLRGIREGRYRDRLDWATQAELRVPVRGRFSAVAFAGIGDVAPSLSALTLSHPKAAGGVGLRFRLTDAGANIRVDCAIDGAGPEVYVLVLEAF</sequence>
<dbReference type="Pfam" id="PF01103">
    <property type="entry name" value="Omp85"/>
    <property type="match status" value="1"/>
</dbReference>